<dbReference type="NCBIfam" id="TIGR04183">
    <property type="entry name" value="Por_Secre_tail"/>
    <property type="match status" value="1"/>
</dbReference>
<gene>
    <name evidence="3" type="ORF">Q0590_30045</name>
</gene>
<evidence type="ECO:0000259" key="2">
    <source>
        <dbReference type="Pfam" id="PF18962"/>
    </source>
</evidence>
<dbReference type="InterPro" id="IPR028994">
    <property type="entry name" value="Integrin_alpha_N"/>
</dbReference>
<sequence>MRRRVFYKTIPLLIFFAAFFINPLRAQTFRFEFQSTIPLMVEADTLANPWSGGMNAVHYSKMHLNEDAIEDLVVFERFTNTVSTFLALQEKGKYFYQHNLSYEAQFPKDLQGWVLLADYNGDGKKDIFTAGKLGVKVYQNVSTASSLAWKLLADPLETQGTSGMINLQTYFSDIPAIIDLDQDGDLDILTYDALGKRVEYHQNQSMERYGHADSLVFKRVNSCWGRFEQGVSCGEYVFDIDCGSAIGRAKSSLRIKHAGGYSLLALDLDGDGDKDLLTSHEECSSISKLTNHGDARQARFMEAQDMYPASKPIFFPQFPIVFYEDVDFDGLNDLVATPNVSANPYDLINFTQSSLFYKNTGSNTSPQFEFVQNNFLQATMLDVGENAFPALADYDGDGDLDLFIGNKGNPVSNTWQISATIALYENIGTPQQAAYKFITDDYLELSSLELTYIKPYFVDINGDQVTDLTFTRNRDRTDVQYILNTAPEKGAFQFSKDAVHTLPLPLNADDTPLLYDLDGDGDVDALISKSSGELVYYLNTGSAVSPQYILQSNTIEKATGEAFEPHLILSIADFDGNGKADLMAADKQGKLTMYPDLEDNFDRSPIKLESREVTFQKGNVEYISSPFKGFLFPTAADLDGDNLPEILLGTQTGGVVLLQNQANSAIPNGLEEREEPYLVYPNPSRGDIQITFPENGQLTIHSLLGQQVMAKHQLLANQELVISLRHLPNGFYLVQVSSEKAAMVKKILLYR</sequence>
<dbReference type="PANTHER" id="PTHR44103">
    <property type="entry name" value="PROPROTEIN CONVERTASE P"/>
    <property type="match status" value="1"/>
</dbReference>
<dbReference type="Pfam" id="PF18962">
    <property type="entry name" value="Por_Secre_tail"/>
    <property type="match status" value="1"/>
</dbReference>
<dbReference type="Pfam" id="PF13517">
    <property type="entry name" value="FG-GAP_3"/>
    <property type="match status" value="2"/>
</dbReference>
<evidence type="ECO:0000313" key="3">
    <source>
        <dbReference type="EMBL" id="MDO1450556.1"/>
    </source>
</evidence>
<dbReference type="RefSeq" id="WP_378410615.1">
    <property type="nucleotide sequence ID" value="NZ_JBHSMY010000069.1"/>
</dbReference>
<dbReference type="PANTHER" id="PTHR44103:SF1">
    <property type="entry name" value="PROPROTEIN CONVERTASE P"/>
    <property type="match status" value="1"/>
</dbReference>
<dbReference type="InterPro" id="IPR026444">
    <property type="entry name" value="Secre_tail"/>
</dbReference>
<keyword evidence="4" id="KW-1185">Reference proteome</keyword>
<name>A0ABT8REK6_9BACT</name>
<dbReference type="Proteomes" id="UP001168528">
    <property type="component" value="Unassembled WGS sequence"/>
</dbReference>
<dbReference type="EMBL" id="JAUKPO010000032">
    <property type="protein sequence ID" value="MDO1450556.1"/>
    <property type="molecule type" value="Genomic_DNA"/>
</dbReference>
<dbReference type="Gene3D" id="2.130.10.130">
    <property type="entry name" value="Integrin alpha, N-terminal"/>
    <property type="match status" value="2"/>
</dbReference>
<evidence type="ECO:0000313" key="4">
    <source>
        <dbReference type="Proteomes" id="UP001168528"/>
    </source>
</evidence>
<organism evidence="3 4">
    <name type="scientific">Rhodocytophaga aerolata</name>
    <dbReference type="NCBI Taxonomy" id="455078"/>
    <lineage>
        <taxon>Bacteria</taxon>
        <taxon>Pseudomonadati</taxon>
        <taxon>Bacteroidota</taxon>
        <taxon>Cytophagia</taxon>
        <taxon>Cytophagales</taxon>
        <taxon>Rhodocytophagaceae</taxon>
        <taxon>Rhodocytophaga</taxon>
    </lineage>
</organism>
<comment type="caution">
    <text evidence="3">The sequence shown here is derived from an EMBL/GenBank/DDBJ whole genome shotgun (WGS) entry which is preliminary data.</text>
</comment>
<dbReference type="SUPFAM" id="SSF69318">
    <property type="entry name" value="Integrin alpha N-terminal domain"/>
    <property type="match status" value="2"/>
</dbReference>
<protein>
    <submittedName>
        <fullName evidence="3">T9SS type A sorting domain-containing protein</fullName>
    </submittedName>
</protein>
<evidence type="ECO:0000256" key="1">
    <source>
        <dbReference type="ARBA" id="ARBA00022729"/>
    </source>
</evidence>
<accession>A0ABT8REK6</accession>
<feature type="domain" description="Secretion system C-terminal sorting" evidence="2">
    <location>
        <begin position="679"/>
        <end position="748"/>
    </location>
</feature>
<reference evidence="3" key="1">
    <citation type="submission" date="2023-07" db="EMBL/GenBank/DDBJ databases">
        <title>The genome sequence of Rhodocytophaga aerolata KACC 12507.</title>
        <authorList>
            <person name="Zhang X."/>
        </authorList>
    </citation>
    <scope>NUCLEOTIDE SEQUENCE</scope>
    <source>
        <strain evidence="3">KACC 12507</strain>
    </source>
</reference>
<dbReference type="InterPro" id="IPR013517">
    <property type="entry name" value="FG-GAP"/>
</dbReference>
<proteinExistence type="predicted"/>
<keyword evidence="1" id="KW-0732">Signal</keyword>